<dbReference type="GO" id="GO:0016491">
    <property type="term" value="F:oxidoreductase activity"/>
    <property type="evidence" value="ECO:0007669"/>
    <property type="project" value="UniProtKB-KW"/>
</dbReference>
<evidence type="ECO:0000256" key="2">
    <source>
        <dbReference type="ARBA" id="ARBA00023002"/>
    </source>
</evidence>
<keyword evidence="4" id="KW-1185">Reference proteome</keyword>
<protein>
    <submittedName>
        <fullName evidence="3">Predicted protein</fullName>
    </submittedName>
</protein>
<proteinExistence type="inferred from homology"/>
<sequence length="207" mass="22278">MTAKIAIVFGYGPRVGAAVASAFAARGYKVAVVSRSGNADATNDYLSIKADLSDARNVEGVFARVTNELGLPSVVVYNGFEQPLSSVITDAHVNTFSAYVAAQLAVKGFAELPSDAPKTFIYTGNKLNVMTLEPLLSFGMGKFYYADERKPNGEPAYDKLDAEAHGDYYVKLAEESFQGPWHATFVKGKGYVKFDENPVHGGRYPGA</sequence>
<dbReference type="STRING" id="431241.G0RVZ3"/>
<dbReference type="PANTHER" id="PTHR43669">
    <property type="entry name" value="5-KETO-D-GLUCONATE 5-REDUCTASE"/>
    <property type="match status" value="1"/>
</dbReference>
<dbReference type="InterPro" id="IPR036291">
    <property type="entry name" value="NAD(P)-bd_dom_sf"/>
</dbReference>
<dbReference type="EMBL" id="GL985086">
    <property type="protein sequence ID" value="EGR44646.1"/>
    <property type="molecule type" value="Genomic_DNA"/>
</dbReference>
<keyword evidence="2" id="KW-0560">Oxidoreductase</keyword>
<comment type="similarity">
    <text evidence="1">Belongs to the short-chain dehydrogenases/reductases (SDR) family.</text>
</comment>
<name>G0RVZ3_HYPJQ</name>
<reference evidence="3 4" key="1">
    <citation type="journal article" date="2008" name="Nat. Biotechnol.">
        <title>Genome sequencing and analysis of the biomass-degrading fungus Trichoderma reesei (syn. Hypocrea jecorina).</title>
        <authorList>
            <person name="Martinez D."/>
            <person name="Berka R.M."/>
            <person name="Henrissat B."/>
            <person name="Saloheimo M."/>
            <person name="Arvas M."/>
            <person name="Baker S.E."/>
            <person name="Chapman J."/>
            <person name="Chertkov O."/>
            <person name="Coutinho P.M."/>
            <person name="Cullen D."/>
            <person name="Danchin E.G."/>
            <person name="Grigoriev I.V."/>
            <person name="Harris P."/>
            <person name="Jackson M."/>
            <person name="Kubicek C.P."/>
            <person name="Han C.S."/>
            <person name="Ho I."/>
            <person name="Larrondo L.F."/>
            <person name="de Leon A.L."/>
            <person name="Magnuson J.K."/>
            <person name="Merino S."/>
            <person name="Misra M."/>
            <person name="Nelson B."/>
            <person name="Putnam N."/>
            <person name="Robbertse B."/>
            <person name="Salamov A.A."/>
            <person name="Schmoll M."/>
            <person name="Terry A."/>
            <person name="Thayer N."/>
            <person name="Westerholm-Parvinen A."/>
            <person name="Schoch C.L."/>
            <person name="Yao J."/>
            <person name="Barabote R."/>
            <person name="Nelson M.A."/>
            <person name="Detter C."/>
            <person name="Bruce D."/>
            <person name="Kuske C.R."/>
            <person name="Xie G."/>
            <person name="Richardson P."/>
            <person name="Rokhsar D.S."/>
            <person name="Lucas S.M."/>
            <person name="Rubin E.M."/>
            <person name="Dunn-Coleman N."/>
            <person name="Ward M."/>
            <person name="Brettin T.S."/>
        </authorList>
    </citation>
    <scope>NUCLEOTIDE SEQUENCE [LARGE SCALE GENOMIC DNA]</scope>
    <source>
        <strain evidence="3 4">QM6a</strain>
    </source>
</reference>
<dbReference type="PANTHER" id="PTHR43669:SF4">
    <property type="entry name" value="SHORT-CHAIN DEHYDROGENASE"/>
    <property type="match status" value="1"/>
</dbReference>
<accession>G0RVZ3</accession>
<dbReference type="KEGG" id="tre:TRIREDRAFT_112014"/>
<dbReference type="AlphaFoldDB" id="G0RVZ3"/>
<dbReference type="VEuPathDB" id="FungiDB:TRIREDRAFT_112014"/>
<gene>
    <name evidence="3" type="ORF">TRIREDRAFT_112014</name>
</gene>
<dbReference type="OrthoDB" id="5336600at2759"/>
<organism evidence="4">
    <name type="scientific">Hypocrea jecorina (strain QM6a)</name>
    <name type="common">Trichoderma reesei</name>
    <dbReference type="NCBI Taxonomy" id="431241"/>
    <lineage>
        <taxon>Eukaryota</taxon>
        <taxon>Fungi</taxon>
        <taxon>Dikarya</taxon>
        <taxon>Ascomycota</taxon>
        <taxon>Pezizomycotina</taxon>
        <taxon>Sordariomycetes</taxon>
        <taxon>Hypocreomycetidae</taxon>
        <taxon>Hypocreales</taxon>
        <taxon>Hypocreaceae</taxon>
        <taxon>Trichoderma</taxon>
    </lineage>
</organism>
<evidence type="ECO:0000313" key="3">
    <source>
        <dbReference type="EMBL" id="EGR44646.1"/>
    </source>
</evidence>
<dbReference type="Gene3D" id="3.40.50.720">
    <property type="entry name" value="NAD(P)-binding Rossmann-like Domain"/>
    <property type="match status" value="1"/>
</dbReference>
<dbReference type="HOGENOM" id="CLU_103010_1_0_1"/>
<dbReference type="eggNOG" id="KOG1014">
    <property type="taxonomic scope" value="Eukaryota"/>
</dbReference>
<dbReference type="SUPFAM" id="SSF51735">
    <property type="entry name" value="NAD(P)-binding Rossmann-fold domains"/>
    <property type="match status" value="1"/>
</dbReference>
<evidence type="ECO:0000256" key="1">
    <source>
        <dbReference type="ARBA" id="ARBA00006484"/>
    </source>
</evidence>
<dbReference type="GeneID" id="18482461"/>
<dbReference type="RefSeq" id="XP_006969394.1">
    <property type="nucleotide sequence ID" value="XM_006969332.1"/>
</dbReference>
<dbReference type="Proteomes" id="UP000008984">
    <property type="component" value="Unassembled WGS sequence"/>
</dbReference>
<evidence type="ECO:0000313" key="4">
    <source>
        <dbReference type="Proteomes" id="UP000008984"/>
    </source>
</evidence>